<dbReference type="CDD" id="cd21456">
    <property type="entry name" value="DLC-like_SpDlc1-like"/>
    <property type="match status" value="1"/>
</dbReference>
<dbReference type="Pfam" id="PF03645">
    <property type="entry name" value="Tctex-1"/>
    <property type="match status" value="1"/>
</dbReference>
<dbReference type="GO" id="GO:0007018">
    <property type="term" value="P:microtubule-based movement"/>
    <property type="evidence" value="ECO:0007669"/>
    <property type="project" value="TreeGrafter"/>
</dbReference>
<organism evidence="2 3">
    <name type="scientific">Ceratocystis fimbriata CBS 114723</name>
    <dbReference type="NCBI Taxonomy" id="1035309"/>
    <lineage>
        <taxon>Eukaryota</taxon>
        <taxon>Fungi</taxon>
        <taxon>Dikarya</taxon>
        <taxon>Ascomycota</taxon>
        <taxon>Pezizomycotina</taxon>
        <taxon>Sordariomycetes</taxon>
        <taxon>Hypocreomycetidae</taxon>
        <taxon>Microascales</taxon>
        <taxon>Ceratocystidaceae</taxon>
        <taxon>Ceratocystis</taxon>
    </lineage>
</organism>
<dbReference type="EMBL" id="APWK03000016">
    <property type="protein sequence ID" value="PHH55011.1"/>
    <property type="molecule type" value="Genomic_DNA"/>
</dbReference>
<dbReference type="Proteomes" id="UP000222788">
    <property type="component" value="Unassembled WGS sequence"/>
</dbReference>
<evidence type="ECO:0008006" key="4">
    <source>
        <dbReference type="Google" id="ProtNLM"/>
    </source>
</evidence>
<dbReference type="Gene3D" id="3.30.1140.40">
    <property type="entry name" value="Tctex-1"/>
    <property type="match status" value="1"/>
</dbReference>
<evidence type="ECO:0000313" key="2">
    <source>
        <dbReference type="EMBL" id="PHH55011.1"/>
    </source>
</evidence>
<feature type="compositionally biased region" description="Acidic residues" evidence="1">
    <location>
        <begin position="87"/>
        <end position="101"/>
    </location>
</feature>
<dbReference type="OrthoDB" id="10059120at2759"/>
<gene>
    <name evidence="2" type="ORF">CFIMG_001356RA</name>
</gene>
<proteinExistence type="predicted"/>
<reference evidence="2 3" key="1">
    <citation type="journal article" date="2013" name="Fungal Biol.">
        <title>Analysis of microsatellite markers in the genome of the plant pathogen Ceratocystis fimbriata.</title>
        <authorList>
            <person name="Simpson M.C."/>
            <person name="Wilken P.M."/>
            <person name="Coetzee M.P."/>
            <person name="Wingfield M.J."/>
            <person name="Wingfield B.D."/>
        </authorList>
    </citation>
    <scope>NUCLEOTIDE SEQUENCE [LARGE SCALE GENOMIC DNA]</scope>
    <source>
        <strain evidence="2 3">CBS 114723</strain>
    </source>
</reference>
<dbReference type="GO" id="GO:0005868">
    <property type="term" value="C:cytoplasmic dynein complex"/>
    <property type="evidence" value="ECO:0007669"/>
    <property type="project" value="TreeGrafter"/>
</dbReference>
<dbReference type="GO" id="GO:0045505">
    <property type="term" value="F:dynein intermediate chain binding"/>
    <property type="evidence" value="ECO:0007669"/>
    <property type="project" value="TreeGrafter"/>
</dbReference>
<accession>A0A2C5XFF6</accession>
<name>A0A2C5XFF6_9PEZI</name>
<dbReference type="InterPro" id="IPR038586">
    <property type="entry name" value="Tctex-1-like_sf"/>
</dbReference>
<protein>
    <recommendedName>
        <fullName evidence="4">Dynein light chain Tctex-type</fullName>
    </recommendedName>
</protein>
<dbReference type="InterPro" id="IPR005334">
    <property type="entry name" value="Tctex-1-like"/>
</dbReference>
<evidence type="ECO:0000256" key="1">
    <source>
        <dbReference type="SAM" id="MobiDB-lite"/>
    </source>
</evidence>
<keyword evidence="3" id="KW-1185">Reference proteome</keyword>
<dbReference type="PANTHER" id="PTHR21255:SF4">
    <property type="entry name" value="DYNEIN LIGHT CHAIN TCTEX-TYPE"/>
    <property type="match status" value="1"/>
</dbReference>
<dbReference type="GO" id="GO:0005737">
    <property type="term" value="C:cytoplasm"/>
    <property type="evidence" value="ECO:0007669"/>
    <property type="project" value="TreeGrafter"/>
</dbReference>
<sequence length="157" mass="17371">MSSDAVATTKKAPIAVSRLTEIATMACEKAIGNAKCYDHPKTAEWNNTIINTILETCIEETKAMKKGKNPRYKFVCNSSIVQHTAPSEDDDDDDDDETEEGAELKEKEYKSSGGRRGMHSATAAYWDDAQDGMWSFKYDGAASKGLDIIIMLVWVHV</sequence>
<reference evidence="2 3" key="2">
    <citation type="journal article" date="2013" name="IMA Fungus">
        <title>IMA Genome-F 1: Ceratocystis fimbriata: Draft nuclear genome sequence for the plant pathogen, Ceratocystis fimbriata.</title>
        <authorList>
            <person name="Wilken P.M."/>
            <person name="Steenkamp E.T."/>
            <person name="Wingfield M.J."/>
            <person name="de Beer Z.W."/>
            <person name="Wingfield B.D."/>
        </authorList>
    </citation>
    <scope>NUCLEOTIDE SEQUENCE [LARGE SCALE GENOMIC DNA]</scope>
    <source>
        <strain evidence="2 3">CBS 114723</strain>
    </source>
</reference>
<dbReference type="PANTHER" id="PTHR21255">
    <property type="entry name" value="T-COMPLEX-ASSOCIATED-TESTIS-EXPRESSED 1/ DYNEIN LIGHT CHAIN"/>
    <property type="match status" value="1"/>
</dbReference>
<dbReference type="STRING" id="1035309.A0A2C5XFF6"/>
<evidence type="ECO:0000313" key="3">
    <source>
        <dbReference type="Proteomes" id="UP000222788"/>
    </source>
</evidence>
<feature type="region of interest" description="Disordered" evidence="1">
    <location>
        <begin position="83"/>
        <end position="117"/>
    </location>
</feature>
<comment type="caution">
    <text evidence="2">The sequence shown here is derived from an EMBL/GenBank/DDBJ whole genome shotgun (WGS) entry which is preliminary data.</text>
</comment>
<dbReference type="AlphaFoldDB" id="A0A2C5XFF6"/>